<proteinExistence type="predicted"/>
<comment type="caution">
    <text evidence="2">The sequence shown here is derived from an EMBL/GenBank/DDBJ whole genome shotgun (WGS) entry which is preliminary data.</text>
</comment>
<name>J9GXG2_9ZZZZ</name>
<accession>J9GXG2</accession>
<organism evidence="2">
    <name type="scientific">gut metagenome</name>
    <dbReference type="NCBI Taxonomy" id="749906"/>
    <lineage>
        <taxon>unclassified sequences</taxon>
        <taxon>metagenomes</taxon>
        <taxon>organismal metagenomes</taxon>
    </lineage>
</organism>
<feature type="compositionally biased region" description="Polar residues" evidence="1">
    <location>
        <begin position="29"/>
        <end position="43"/>
    </location>
</feature>
<gene>
    <name evidence="2" type="ORF">EVA_06475</name>
</gene>
<evidence type="ECO:0000256" key="1">
    <source>
        <dbReference type="SAM" id="MobiDB-lite"/>
    </source>
</evidence>
<dbReference type="EMBL" id="AMCI01001474">
    <property type="protein sequence ID" value="EJX05420.1"/>
    <property type="molecule type" value="Genomic_DNA"/>
</dbReference>
<protein>
    <submittedName>
        <fullName evidence="2">Uncharacterized protein</fullName>
    </submittedName>
</protein>
<feature type="region of interest" description="Disordered" evidence="1">
    <location>
        <begin position="1"/>
        <end position="43"/>
    </location>
</feature>
<evidence type="ECO:0000313" key="2">
    <source>
        <dbReference type="EMBL" id="EJX05420.1"/>
    </source>
</evidence>
<dbReference type="AlphaFoldDB" id="J9GXG2"/>
<reference evidence="2" key="1">
    <citation type="journal article" date="2012" name="PLoS ONE">
        <title>Gene sets for utilization of primary and secondary nutrition supplies in the distal gut of endangered iberian lynx.</title>
        <authorList>
            <person name="Alcaide M."/>
            <person name="Messina E."/>
            <person name="Richter M."/>
            <person name="Bargiela R."/>
            <person name="Peplies J."/>
            <person name="Huws S.A."/>
            <person name="Newbold C.J."/>
            <person name="Golyshin P.N."/>
            <person name="Simon M.A."/>
            <person name="Lopez G."/>
            <person name="Yakimov M.M."/>
            <person name="Ferrer M."/>
        </authorList>
    </citation>
    <scope>NUCLEOTIDE SEQUENCE</scope>
</reference>
<sequence length="43" mass="4573">MSTGTANRTVKMLKGSSAPGEMLRAKRSAASSRLPPTSEQPKR</sequence>